<evidence type="ECO:0000313" key="2">
    <source>
        <dbReference type="Proteomes" id="UP000034137"/>
    </source>
</evidence>
<evidence type="ECO:0000313" key="1">
    <source>
        <dbReference type="EMBL" id="KKR33355.1"/>
    </source>
</evidence>
<sequence length="81" mass="9111">MKANGAYCLTGTDVGNFLTLFPSPENFRNFMTELGVNLEKLSRRELSRGKFHNTMLLVAEENGVSSSNNLFELLNRSLELI</sequence>
<dbReference type="Proteomes" id="UP000034137">
    <property type="component" value="Unassembled WGS sequence"/>
</dbReference>
<name>A0A0G0SF59_9BACT</name>
<protein>
    <submittedName>
        <fullName evidence="1">Uncharacterized protein</fullName>
    </submittedName>
</protein>
<reference evidence="1 2" key="1">
    <citation type="journal article" date="2015" name="Nature">
        <title>rRNA introns, odd ribosomes, and small enigmatic genomes across a large radiation of phyla.</title>
        <authorList>
            <person name="Brown C.T."/>
            <person name="Hug L.A."/>
            <person name="Thomas B.C."/>
            <person name="Sharon I."/>
            <person name="Castelle C.J."/>
            <person name="Singh A."/>
            <person name="Wilkins M.J."/>
            <person name="Williams K.H."/>
            <person name="Banfield J.F."/>
        </authorList>
    </citation>
    <scope>NUCLEOTIDE SEQUENCE [LARGE SCALE GENOMIC DNA]</scope>
</reference>
<dbReference type="EMBL" id="LBXO01000010">
    <property type="protein sequence ID" value="KKR33355.1"/>
    <property type="molecule type" value="Genomic_DNA"/>
</dbReference>
<comment type="caution">
    <text evidence="1">The sequence shown here is derived from an EMBL/GenBank/DDBJ whole genome shotgun (WGS) entry which is preliminary data.</text>
</comment>
<dbReference type="AlphaFoldDB" id="A0A0G0SF59"/>
<gene>
    <name evidence="1" type="ORF">UT64_C0010G0029</name>
</gene>
<accession>A0A0G0SF59</accession>
<proteinExistence type="predicted"/>
<organism evidence="1 2">
    <name type="scientific">Candidatus Falkowbacteria bacterium GW2011_GWF2_39_8</name>
    <dbReference type="NCBI Taxonomy" id="1618642"/>
    <lineage>
        <taxon>Bacteria</taxon>
        <taxon>Candidatus Falkowiibacteriota</taxon>
    </lineage>
</organism>